<dbReference type="GO" id="GO:0006446">
    <property type="term" value="P:regulation of translational initiation"/>
    <property type="evidence" value="ECO:0007669"/>
    <property type="project" value="TreeGrafter"/>
</dbReference>
<evidence type="ECO:0000259" key="2">
    <source>
        <dbReference type="Pfam" id="PF01205"/>
    </source>
</evidence>
<evidence type="ECO:0000313" key="3">
    <source>
        <dbReference type="EMBL" id="EST42799.1"/>
    </source>
</evidence>
<dbReference type="GO" id="GO:0140469">
    <property type="term" value="P:GCN2-mediated signaling"/>
    <property type="evidence" value="ECO:0007669"/>
    <property type="project" value="TreeGrafter"/>
</dbReference>
<evidence type="ECO:0000313" key="4">
    <source>
        <dbReference type="EMBL" id="KAH0570139.1"/>
    </source>
</evidence>
<name>V6LPW8_9EUKA</name>
<dbReference type="InterPro" id="IPR023582">
    <property type="entry name" value="Impact"/>
</dbReference>
<dbReference type="InterPro" id="IPR020568">
    <property type="entry name" value="Ribosomal_Su5_D2-typ_SF"/>
</dbReference>
<dbReference type="GO" id="GO:0005737">
    <property type="term" value="C:cytoplasm"/>
    <property type="evidence" value="ECO:0007669"/>
    <property type="project" value="TreeGrafter"/>
</dbReference>
<feature type="domain" description="Impact N-terminal" evidence="2">
    <location>
        <begin position="123"/>
        <end position="222"/>
    </location>
</feature>
<proteinExistence type="inferred from homology"/>
<dbReference type="InterPro" id="IPR001498">
    <property type="entry name" value="Impact_N"/>
</dbReference>
<dbReference type="PANTHER" id="PTHR16301:SF25">
    <property type="entry name" value="PROTEIN IMPACT"/>
    <property type="match status" value="1"/>
</dbReference>
<sequence>MDEIREMVQTLIPQYYIHGYSSDELQLKITSYQHQTVVVCSLSNIDIQSNIIPKLATQTLMIQYQNQLDQYLPTLLLDLVAEIEQIMISQPQQNKKDQVEYIPATTSVNTHPVFYRSLTRKVQKSTFFASSKLVSTNDEALTFARFISNLPECYDATHNMAVWKVNGDTDYDEDGESGAGEKMAFLLHKMQINGICIVVTRFFGGVKLGGMRFRIICDVMREGAEGCNVK</sequence>
<keyword evidence="5" id="KW-1185">Reference proteome</keyword>
<dbReference type="Proteomes" id="UP000018208">
    <property type="component" value="Unassembled WGS sequence"/>
</dbReference>
<organism evidence="3">
    <name type="scientific">Spironucleus salmonicida</name>
    <dbReference type="NCBI Taxonomy" id="348837"/>
    <lineage>
        <taxon>Eukaryota</taxon>
        <taxon>Metamonada</taxon>
        <taxon>Diplomonadida</taxon>
        <taxon>Hexamitidae</taxon>
        <taxon>Hexamitinae</taxon>
        <taxon>Spironucleus</taxon>
    </lineage>
</organism>
<dbReference type="EMBL" id="KI546154">
    <property type="protein sequence ID" value="EST42799.1"/>
    <property type="molecule type" value="Genomic_DNA"/>
</dbReference>
<dbReference type="Gene3D" id="3.30.230.30">
    <property type="entry name" value="Impact, N-terminal domain"/>
    <property type="match status" value="1"/>
</dbReference>
<dbReference type="OrthoDB" id="69641at2759"/>
<evidence type="ECO:0000313" key="5">
    <source>
        <dbReference type="Proteomes" id="UP000018208"/>
    </source>
</evidence>
<accession>V6LPW8</accession>
<dbReference type="Pfam" id="PF01205">
    <property type="entry name" value="Impact_N"/>
    <property type="match status" value="1"/>
</dbReference>
<dbReference type="AlphaFoldDB" id="V6LPW8"/>
<gene>
    <name evidence="3" type="ORF">SS50377_17568</name>
    <name evidence="4" type="ORF">SS50377_28114</name>
</gene>
<reference evidence="4" key="2">
    <citation type="submission" date="2020-12" db="EMBL/GenBank/DDBJ databases">
        <title>New Spironucleus salmonicida genome in near-complete chromosomes.</title>
        <authorList>
            <person name="Xu F."/>
            <person name="Kurt Z."/>
            <person name="Jimenez-Gonzalez A."/>
            <person name="Astvaldsson A."/>
            <person name="Andersson J.O."/>
            <person name="Svard S.G."/>
        </authorList>
    </citation>
    <scope>NUCLEOTIDE SEQUENCE</scope>
    <source>
        <strain evidence="4">ATCC 50377</strain>
    </source>
</reference>
<dbReference type="VEuPathDB" id="GiardiaDB:SS50377_28114"/>
<comment type="similarity">
    <text evidence="1">Belongs to the IMPACT family.</text>
</comment>
<dbReference type="PANTHER" id="PTHR16301">
    <property type="entry name" value="IMPACT-RELATED"/>
    <property type="match status" value="1"/>
</dbReference>
<dbReference type="EMBL" id="AUWU02000008">
    <property type="protein sequence ID" value="KAH0570139.1"/>
    <property type="molecule type" value="Genomic_DNA"/>
</dbReference>
<evidence type="ECO:0000256" key="1">
    <source>
        <dbReference type="ARBA" id="ARBA00007665"/>
    </source>
</evidence>
<protein>
    <submittedName>
        <fullName evidence="3">Impact-like protein</fullName>
    </submittedName>
</protein>
<dbReference type="InterPro" id="IPR036956">
    <property type="entry name" value="Impact_N_sf"/>
</dbReference>
<dbReference type="SUPFAM" id="SSF54211">
    <property type="entry name" value="Ribosomal protein S5 domain 2-like"/>
    <property type="match status" value="1"/>
</dbReference>
<reference evidence="3 4" key="1">
    <citation type="journal article" date="2014" name="PLoS Genet.">
        <title>The Genome of Spironucleus salmonicida Highlights a Fish Pathogen Adapted to Fluctuating Environments.</title>
        <authorList>
            <person name="Xu F."/>
            <person name="Jerlstrom-Hultqvist J."/>
            <person name="Einarsson E."/>
            <person name="Astvaldsson A."/>
            <person name="Svard S.G."/>
            <person name="Andersson J.O."/>
        </authorList>
    </citation>
    <scope>NUCLEOTIDE SEQUENCE</scope>
    <source>
        <strain evidence="4">ATCC 50377</strain>
    </source>
</reference>